<sequence>MAAINKQANTKLIFTYGTLKRGLYNHALMKELMATHDASFVGEYTTVESFPLVLGPYGIPFLINLPGSGHRIPGELYSLSGRGLARLDELEGIETGHYERLPVNVVAEDGGEVVAVEGYFAHRNFGEALWRKSGEKGLSEFSEEMGGKYVKRGNRPLDYNFVDDVWKFISHS</sequence>
<proteinExistence type="inferred from homology"/>
<evidence type="ECO:0000313" key="7">
    <source>
        <dbReference type="EMBL" id="KAL3523324.1"/>
    </source>
</evidence>
<evidence type="ECO:0000256" key="3">
    <source>
        <dbReference type="ARBA" id="ARBA00023315"/>
    </source>
</evidence>
<dbReference type="InterPro" id="IPR036568">
    <property type="entry name" value="GGCT-like_sf"/>
</dbReference>
<comment type="caution">
    <text evidence="7">The sequence shown here is derived from an EMBL/GenBank/DDBJ whole genome shotgun (WGS) entry which is preliminary data.</text>
</comment>
<evidence type="ECO:0000256" key="5">
    <source>
        <dbReference type="RuleBase" id="RU367036"/>
    </source>
</evidence>
<comment type="function">
    <text evidence="1">Putative gamma-glutamylcyclotransferase.</text>
</comment>
<accession>A0ABD2ZW36</accession>
<reference evidence="7 8" key="1">
    <citation type="submission" date="2024-11" db="EMBL/GenBank/DDBJ databases">
        <title>A near-complete genome assembly of Cinchona calisaya.</title>
        <authorList>
            <person name="Lian D.C."/>
            <person name="Zhao X.W."/>
            <person name="Wei L."/>
        </authorList>
    </citation>
    <scope>NUCLEOTIDE SEQUENCE [LARGE SCALE GENOMIC DNA]</scope>
    <source>
        <tissue evidence="7">Nenye</tissue>
    </source>
</reference>
<gene>
    <name evidence="7" type="ORF">ACH5RR_016158</name>
</gene>
<dbReference type="Pfam" id="PF06094">
    <property type="entry name" value="GGACT"/>
    <property type="match status" value="1"/>
</dbReference>
<dbReference type="CDD" id="cd06661">
    <property type="entry name" value="GGCT_like"/>
    <property type="match status" value="1"/>
</dbReference>
<dbReference type="InterPro" id="IPR013024">
    <property type="entry name" value="GGCT-like"/>
</dbReference>
<dbReference type="Proteomes" id="UP001630127">
    <property type="component" value="Unassembled WGS sequence"/>
</dbReference>
<dbReference type="EMBL" id="JBJUIK010000007">
    <property type="protein sequence ID" value="KAL3523324.1"/>
    <property type="molecule type" value="Genomic_DNA"/>
</dbReference>
<dbReference type="AlphaFoldDB" id="A0ABD2ZW36"/>
<evidence type="ECO:0000256" key="2">
    <source>
        <dbReference type="ARBA" id="ARBA00008861"/>
    </source>
</evidence>
<keyword evidence="8" id="KW-1185">Reference proteome</keyword>
<keyword evidence="3" id="KW-0808">Transferase</keyword>
<dbReference type="SUPFAM" id="SSF110857">
    <property type="entry name" value="Gamma-glutamyl cyclotransferase-like"/>
    <property type="match status" value="1"/>
</dbReference>
<protein>
    <recommendedName>
        <fullName evidence="5">Gamma-glutamylcyclotransferase family protein</fullName>
    </recommendedName>
</protein>
<feature type="active site" description="Proton acceptor" evidence="4">
    <location>
        <position position="91"/>
    </location>
</feature>
<name>A0ABD2ZW36_9GENT</name>
<evidence type="ECO:0000313" key="8">
    <source>
        <dbReference type="Proteomes" id="UP001630127"/>
    </source>
</evidence>
<dbReference type="InterPro" id="IPR009288">
    <property type="entry name" value="AIG2-like_dom"/>
</dbReference>
<evidence type="ECO:0000259" key="6">
    <source>
        <dbReference type="Pfam" id="PF06094"/>
    </source>
</evidence>
<comment type="similarity">
    <text evidence="2 5">Belongs to the gamma-glutamylcyclotransferase family.</text>
</comment>
<feature type="domain" description="Gamma-glutamylcyclotransferase AIG2-like" evidence="6">
    <location>
        <begin position="13"/>
        <end position="123"/>
    </location>
</feature>
<evidence type="ECO:0000256" key="1">
    <source>
        <dbReference type="ARBA" id="ARBA00002782"/>
    </source>
</evidence>
<dbReference type="PANTHER" id="PTHR12510">
    <property type="entry name" value="TROPONIN C-AKIN-1 PROTEIN"/>
    <property type="match status" value="1"/>
</dbReference>
<dbReference type="Gene3D" id="3.10.490.10">
    <property type="entry name" value="Gamma-glutamyl cyclotransferase-like"/>
    <property type="match status" value="1"/>
</dbReference>
<dbReference type="InterPro" id="IPR039126">
    <property type="entry name" value="GGACT"/>
</dbReference>
<keyword evidence="3" id="KW-0012">Acyltransferase</keyword>
<organism evidence="7 8">
    <name type="scientific">Cinchona calisaya</name>
    <dbReference type="NCBI Taxonomy" id="153742"/>
    <lineage>
        <taxon>Eukaryota</taxon>
        <taxon>Viridiplantae</taxon>
        <taxon>Streptophyta</taxon>
        <taxon>Embryophyta</taxon>
        <taxon>Tracheophyta</taxon>
        <taxon>Spermatophyta</taxon>
        <taxon>Magnoliopsida</taxon>
        <taxon>eudicotyledons</taxon>
        <taxon>Gunneridae</taxon>
        <taxon>Pentapetalae</taxon>
        <taxon>asterids</taxon>
        <taxon>lamiids</taxon>
        <taxon>Gentianales</taxon>
        <taxon>Rubiaceae</taxon>
        <taxon>Cinchonoideae</taxon>
        <taxon>Cinchoneae</taxon>
        <taxon>Cinchona</taxon>
    </lineage>
</organism>
<dbReference type="GO" id="GO:0016746">
    <property type="term" value="F:acyltransferase activity"/>
    <property type="evidence" value="ECO:0007669"/>
    <property type="project" value="UniProtKB-KW"/>
</dbReference>
<evidence type="ECO:0000256" key="4">
    <source>
        <dbReference type="PIRSR" id="PIRSR639126-1"/>
    </source>
</evidence>
<dbReference type="PANTHER" id="PTHR12510:SF15">
    <property type="entry name" value="GAMMA-GLUTAMYLCYCLOTRANSFERASE FAMILY PROTEIN"/>
    <property type="match status" value="1"/>
</dbReference>